<dbReference type="RefSeq" id="WP_136334426.1">
    <property type="nucleotide sequence ID" value="NZ_QXMP01000004.1"/>
</dbReference>
<dbReference type="PIRSF" id="PIRSF018005">
    <property type="entry name" value="UCP018005"/>
    <property type="match status" value="1"/>
</dbReference>
<keyword evidence="2 4" id="KW-0808">Transferase</keyword>
<accession>A0A4S3M1L7</accession>
<dbReference type="OrthoDB" id="5289726at2"/>
<feature type="domain" description="Histidine-specific methyltransferase SAM-dependent" evidence="3">
    <location>
        <begin position="14"/>
        <end position="321"/>
    </location>
</feature>
<keyword evidence="5" id="KW-1185">Reference proteome</keyword>
<dbReference type="PANTHER" id="PTHR43397:SF1">
    <property type="entry name" value="ERGOTHIONEINE BIOSYNTHESIS PROTEIN 1"/>
    <property type="match status" value="1"/>
</dbReference>
<dbReference type="GO" id="GO:0032259">
    <property type="term" value="P:methylation"/>
    <property type="evidence" value="ECO:0007669"/>
    <property type="project" value="UniProtKB-KW"/>
</dbReference>
<gene>
    <name evidence="4" type="ORF">E7Z59_00980</name>
</gene>
<dbReference type="InterPro" id="IPR017804">
    <property type="entry name" value="MeTrfase_EgtD-like"/>
</dbReference>
<dbReference type="InterPro" id="IPR029063">
    <property type="entry name" value="SAM-dependent_MTases_sf"/>
</dbReference>
<evidence type="ECO:0000256" key="1">
    <source>
        <dbReference type="ARBA" id="ARBA00022603"/>
    </source>
</evidence>
<dbReference type="Gene3D" id="3.40.50.150">
    <property type="entry name" value="Vaccinia Virus protein VP39"/>
    <property type="match status" value="1"/>
</dbReference>
<reference evidence="4 5" key="1">
    <citation type="submission" date="2019-04" db="EMBL/GenBank/DDBJ databases">
        <title>Draft genome sequence of Robertkochia marina CC-AMO-30D.</title>
        <authorList>
            <person name="Hameed A."/>
            <person name="Lin S.-Y."/>
            <person name="Shahina M."/>
            <person name="Lai W.-A."/>
            <person name="Young C.-C."/>
        </authorList>
    </citation>
    <scope>NUCLEOTIDE SEQUENCE [LARGE SCALE GENOMIC DNA]</scope>
    <source>
        <strain evidence="4 5">CC-AMO-30D</strain>
    </source>
</reference>
<dbReference type="PANTHER" id="PTHR43397">
    <property type="entry name" value="ERGOTHIONEINE BIOSYNTHESIS PROTEIN 1"/>
    <property type="match status" value="1"/>
</dbReference>
<dbReference type="AlphaFoldDB" id="A0A4S3M1L7"/>
<proteinExistence type="predicted"/>
<sequence length="324" mass="37484">MSTQESPIELVTAFEKDVYEGLTTFPKFLYSKYIYDKTGDELFQKIMELPEYYLTRAEFSILKNNTAEIADIFEHPLGFDLIELGAGDGKKTRIILRELLERSAAFSYIPIDISQNSLDELVKNLKNEFSDLKVLPQQGMYFEVLEKLSSYNRRKKVIMVLGSNIGNLLHPKAISFLKNIEQSMSASDMLFMGFDQKKDPQTILNAYNDSQGVTADFNKNLLYRINRELDGNFQPEKFTHWESYDPETGTAKSFLVATEAMKVVLKKIRLTVEFEQWETIHTEISQKYDDNTVAWLAEQAALRIEKIFALDNKGYKNYVFKKRA</sequence>
<dbReference type="InterPro" id="IPR051128">
    <property type="entry name" value="EgtD_Methyltrsf_superfamily"/>
</dbReference>
<organism evidence="4 5">
    <name type="scientific">Robertkochia marina</name>
    <dbReference type="NCBI Taxonomy" id="1227945"/>
    <lineage>
        <taxon>Bacteria</taxon>
        <taxon>Pseudomonadati</taxon>
        <taxon>Bacteroidota</taxon>
        <taxon>Flavobacteriia</taxon>
        <taxon>Flavobacteriales</taxon>
        <taxon>Flavobacteriaceae</taxon>
        <taxon>Robertkochia</taxon>
    </lineage>
</organism>
<evidence type="ECO:0000259" key="3">
    <source>
        <dbReference type="Pfam" id="PF10017"/>
    </source>
</evidence>
<dbReference type="Proteomes" id="UP000305939">
    <property type="component" value="Unassembled WGS sequence"/>
</dbReference>
<comment type="caution">
    <text evidence="4">The sequence shown here is derived from an EMBL/GenBank/DDBJ whole genome shotgun (WGS) entry which is preliminary data.</text>
</comment>
<keyword evidence="1 4" id="KW-0489">Methyltransferase</keyword>
<name>A0A4S3M1L7_9FLAO</name>
<evidence type="ECO:0000313" key="5">
    <source>
        <dbReference type="Proteomes" id="UP000305939"/>
    </source>
</evidence>
<dbReference type="SUPFAM" id="SSF53335">
    <property type="entry name" value="S-adenosyl-L-methionine-dependent methyltransferases"/>
    <property type="match status" value="1"/>
</dbReference>
<dbReference type="Pfam" id="PF10017">
    <property type="entry name" value="Methyltransf_33"/>
    <property type="match status" value="1"/>
</dbReference>
<evidence type="ECO:0000313" key="4">
    <source>
        <dbReference type="EMBL" id="THD68936.1"/>
    </source>
</evidence>
<dbReference type="GO" id="GO:0008168">
    <property type="term" value="F:methyltransferase activity"/>
    <property type="evidence" value="ECO:0007669"/>
    <property type="project" value="UniProtKB-KW"/>
</dbReference>
<evidence type="ECO:0000256" key="2">
    <source>
        <dbReference type="ARBA" id="ARBA00022679"/>
    </source>
</evidence>
<dbReference type="InterPro" id="IPR019257">
    <property type="entry name" value="MeTrfase_dom"/>
</dbReference>
<dbReference type="EMBL" id="SSMC01000001">
    <property type="protein sequence ID" value="THD68936.1"/>
    <property type="molecule type" value="Genomic_DNA"/>
</dbReference>
<protein>
    <submittedName>
        <fullName evidence="4">L-histidine N(Alpha)-methyltransferase</fullName>
    </submittedName>
</protein>